<name>A0A0B7FV17_THACB</name>
<gene>
    <name evidence="1" type="ORF">RSOLAG1IB_10113</name>
</gene>
<proteinExistence type="predicted"/>
<protein>
    <submittedName>
        <fullName evidence="1">Uncharacterized protein</fullName>
    </submittedName>
</protein>
<dbReference type="EMBL" id="LN679158">
    <property type="protein sequence ID" value="CEL61550.1"/>
    <property type="molecule type" value="Genomic_DNA"/>
</dbReference>
<organism evidence="1 2">
    <name type="scientific">Thanatephorus cucumeris (strain AG1-IB / isolate 7/3/14)</name>
    <name type="common">Lettuce bottom rot fungus</name>
    <name type="synonym">Rhizoctonia solani</name>
    <dbReference type="NCBI Taxonomy" id="1108050"/>
    <lineage>
        <taxon>Eukaryota</taxon>
        <taxon>Fungi</taxon>
        <taxon>Dikarya</taxon>
        <taxon>Basidiomycota</taxon>
        <taxon>Agaricomycotina</taxon>
        <taxon>Agaricomycetes</taxon>
        <taxon>Cantharellales</taxon>
        <taxon>Ceratobasidiaceae</taxon>
        <taxon>Rhizoctonia</taxon>
        <taxon>Rhizoctonia solani AG-1</taxon>
    </lineage>
</organism>
<dbReference type="AlphaFoldDB" id="A0A0B7FV17"/>
<sequence length="67" mass="7804">MMFSYILLFEIRQYQYQLCAREHRHLEPLRSYPLFHLPNKNSSRGLQPSVLSTTSIGTTEPLVSGFC</sequence>
<dbReference type="Proteomes" id="UP000059188">
    <property type="component" value="Unassembled WGS sequence"/>
</dbReference>
<evidence type="ECO:0000313" key="1">
    <source>
        <dbReference type="EMBL" id="CEL61550.1"/>
    </source>
</evidence>
<reference evidence="1 2" key="1">
    <citation type="submission" date="2014-11" db="EMBL/GenBank/DDBJ databases">
        <authorList>
            <person name="Wibberg Daniel"/>
        </authorList>
    </citation>
    <scope>NUCLEOTIDE SEQUENCE [LARGE SCALE GENOMIC DNA]</scope>
    <source>
        <strain evidence="1">Rhizoctonia solani AG1-IB 7/3/14</strain>
    </source>
</reference>
<accession>A0A0B7FV17</accession>
<evidence type="ECO:0000313" key="2">
    <source>
        <dbReference type="Proteomes" id="UP000059188"/>
    </source>
</evidence>
<keyword evidence="2" id="KW-1185">Reference proteome</keyword>